<dbReference type="InterPro" id="IPR001357">
    <property type="entry name" value="BRCT_dom"/>
</dbReference>
<dbReference type="Proteomes" id="UP001354989">
    <property type="component" value="Plasmid pPP9"/>
</dbReference>
<protein>
    <recommendedName>
        <fullName evidence="1">BRCT domain-containing protein</fullName>
    </recommendedName>
</protein>
<keyword evidence="3" id="KW-1185">Reference proteome</keyword>
<dbReference type="PROSITE" id="PS50172">
    <property type="entry name" value="BRCT"/>
    <property type="match status" value="1"/>
</dbReference>
<proteinExistence type="predicted"/>
<evidence type="ECO:0000259" key="1">
    <source>
        <dbReference type="PROSITE" id="PS50172"/>
    </source>
</evidence>
<name>A0ABN6LHB7_9BACT</name>
<organism evidence="2 3">
    <name type="scientific">Persicobacter psychrovividus</name>
    <dbReference type="NCBI Taxonomy" id="387638"/>
    <lineage>
        <taxon>Bacteria</taxon>
        <taxon>Pseudomonadati</taxon>
        <taxon>Bacteroidota</taxon>
        <taxon>Cytophagia</taxon>
        <taxon>Cytophagales</taxon>
        <taxon>Persicobacteraceae</taxon>
        <taxon>Persicobacter</taxon>
    </lineage>
</organism>
<feature type="domain" description="BRCT" evidence="1">
    <location>
        <begin position="13"/>
        <end position="90"/>
    </location>
</feature>
<accession>A0ABN6LHB7</accession>
<dbReference type="CDD" id="cd17748">
    <property type="entry name" value="BRCT_DNA_ligase_like"/>
    <property type="match status" value="1"/>
</dbReference>
<gene>
    <name evidence="2" type="ORF">PEPS_46410</name>
</gene>
<dbReference type="Gene3D" id="3.40.50.10190">
    <property type="entry name" value="BRCT domain"/>
    <property type="match status" value="1"/>
</dbReference>
<keyword evidence="2" id="KW-0614">Plasmid</keyword>
<evidence type="ECO:0000313" key="3">
    <source>
        <dbReference type="Proteomes" id="UP001354989"/>
    </source>
</evidence>
<dbReference type="InterPro" id="IPR036420">
    <property type="entry name" value="BRCT_dom_sf"/>
</dbReference>
<sequence length="90" mass="10026">MWNIGVEGKVFCFTGKFTYVKSDCEMFVLQHGGDVKSGFNQAVTHLVVGDYDSNAFGRAISSKEEKARKFNEKGGNVEIINEKDIEQMIG</sequence>
<geneLocation type="plasmid" evidence="2 3">
    <name>pPP9</name>
</geneLocation>
<reference evidence="2 3" key="1">
    <citation type="submission" date="2021-12" db="EMBL/GenBank/DDBJ databases">
        <title>Genome sequencing of bacteria with rrn-lacking chromosome and rrn-plasmid.</title>
        <authorList>
            <person name="Anda M."/>
            <person name="Iwasaki W."/>
        </authorList>
    </citation>
    <scope>NUCLEOTIDE SEQUENCE [LARGE SCALE GENOMIC DNA]</scope>
    <source>
        <strain evidence="2 3">NBRC 101262</strain>
        <plasmid evidence="2 3">pPP9</plasmid>
    </source>
</reference>
<dbReference type="RefSeq" id="WP_338399590.1">
    <property type="nucleotide sequence ID" value="NZ_AP025301.1"/>
</dbReference>
<evidence type="ECO:0000313" key="2">
    <source>
        <dbReference type="EMBL" id="BDD02361.1"/>
    </source>
</evidence>
<dbReference type="Pfam" id="PF00533">
    <property type="entry name" value="BRCT"/>
    <property type="match status" value="1"/>
</dbReference>
<dbReference type="SUPFAM" id="SSF52113">
    <property type="entry name" value="BRCT domain"/>
    <property type="match status" value="1"/>
</dbReference>
<dbReference type="EMBL" id="AP025301">
    <property type="protein sequence ID" value="BDD02361.1"/>
    <property type="molecule type" value="Genomic_DNA"/>
</dbReference>